<dbReference type="SUPFAM" id="SSF52172">
    <property type="entry name" value="CheY-like"/>
    <property type="match status" value="1"/>
</dbReference>
<dbReference type="Pfam" id="PF12833">
    <property type="entry name" value="HTH_18"/>
    <property type="match status" value="1"/>
</dbReference>
<evidence type="ECO:0000256" key="5">
    <source>
        <dbReference type="ARBA" id="ARBA00023012"/>
    </source>
</evidence>
<comment type="subcellular location">
    <subcellularLocation>
        <location evidence="1">Cytoplasm</location>
    </subcellularLocation>
</comment>
<evidence type="ECO:0000256" key="1">
    <source>
        <dbReference type="ARBA" id="ARBA00004496"/>
    </source>
</evidence>
<sequence>MLRVLLVDDEPFILQGIKMLIDWEQEGFEIAGMAANGKEAIAFLEQEEVDLIIADIRMPEMTGLELLETIKREKLSNAYFVILSGYADFEYARRAMQNECTEYLLKPIDREMLLKLLEKVYTMRSQDRELDKKRKEQEKAYFSRNVIALIHGKYDDFNLEYVKQHMKNIEGVRYVEIQKAQSEEMDESIEKDMRNFQRELYQCCIEFLKEDANHCVFDVSANEKIYDIGLIFADGMAQKLGLDERAYLEKFYQYLVNNMKQPLIMLVGKKVSDINSISKSYGNTCMLRSFQGFRAQKSIYFYEDEVQVSCNKIVLCKESLDRLIGTIEQNNYIEIKKAIELFYQEMGNMGMNSETMTLNINYLLFRLIHLASEQDDDVNQQEILRLISESSFESGIMRGSKAHLASFACEYAEYLFQLRKNVSRGVLGMVEKEIRESFASNLTLKGLSEKYYVNSAYLGQLFRKKYGQSFKDYLNNYRIEQASNQLIHTDKKIIQIAEEVGYHDLDYFVNRFIQVKGCTPARFRKQMFEE</sequence>
<dbReference type="PANTHER" id="PTHR42713:SF3">
    <property type="entry name" value="TRANSCRIPTIONAL REGULATORY PROTEIN HPTR"/>
    <property type="match status" value="1"/>
</dbReference>
<proteinExistence type="predicted"/>
<dbReference type="SMART" id="SM00448">
    <property type="entry name" value="REC"/>
    <property type="match status" value="1"/>
</dbReference>
<keyword evidence="4 10" id="KW-0597">Phosphoprotein</keyword>
<evidence type="ECO:0000256" key="6">
    <source>
        <dbReference type="ARBA" id="ARBA00023015"/>
    </source>
</evidence>
<dbReference type="Gene3D" id="1.10.10.60">
    <property type="entry name" value="Homeodomain-like"/>
    <property type="match status" value="2"/>
</dbReference>
<reference evidence="13 14" key="1">
    <citation type="submission" date="2020-08" db="EMBL/GenBank/DDBJ databases">
        <title>Genome public.</title>
        <authorList>
            <person name="Liu C."/>
            <person name="Sun Q."/>
        </authorList>
    </citation>
    <scope>NUCLEOTIDE SEQUENCE [LARGE SCALE GENOMIC DNA]</scope>
    <source>
        <strain evidence="13 14">3_YM_SP_D4_24.mj</strain>
    </source>
</reference>
<keyword evidence="8" id="KW-0804">Transcription</keyword>
<dbReference type="PROSITE" id="PS00041">
    <property type="entry name" value="HTH_ARAC_FAMILY_1"/>
    <property type="match status" value="1"/>
</dbReference>
<dbReference type="InterPro" id="IPR051552">
    <property type="entry name" value="HptR"/>
</dbReference>
<dbReference type="CDD" id="cd17536">
    <property type="entry name" value="REC_YesN-like"/>
    <property type="match status" value="1"/>
</dbReference>
<evidence type="ECO:0000256" key="9">
    <source>
        <dbReference type="ARBA" id="ARBA00024867"/>
    </source>
</evidence>
<dbReference type="InterPro" id="IPR001789">
    <property type="entry name" value="Sig_transdc_resp-reg_receiver"/>
</dbReference>
<evidence type="ECO:0000256" key="4">
    <source>
        <dbReference type="ARBA" id="ARBA00022553"/>
    </source>
</evidence>
<name>A0ABR7PB07_9FIRM</name>
<keyword evidence="3" id="KW-0963">Cytoplasm</keyword>
<dbReference type="SMART" id="SM00342">
    <property type="entry name" value="HTH_ARAC"/>
    <property type="match status" value="1"/>
</dbReference>
<dbReference type="RefSeq" id="WP_117456888.1">
    <property type="nucleotide sequence ID" value="NZ_JACRTP010000003.1"/>
</dbReference>
<evidence type="ECO:0000313" key="14">
    <source>
        <dbReference type="Proteomes" id="UP000661649"/>
    </source>
</evidence>
<feature type="domain" description="Response regulatory" evidence="12">
    <location>
        <begin position="3"/>
        <end position="121"/>
    </location>
</feature>
<accession>A0ABR7PB07</accession>
<evidence type="ECO:0000256" key="8">
    <source>
        <dbReference type="ARBA" id="ARBA00023163"/>
    </source>
</evidence>
<feature type="domain" description="HTH araC/xylS-type" evidence="11">
    <location>
        <begin position="424"/>
        <end position="526"/>
    </location>
</feature>
<evidence type="ECO:0000259" key="12">
    <source>
        <dbReference type="PROSITE" id="PS50110"/>
    </source>
</evidence>
<dbReference type="Proteomes" id="UP000661649">
    <property type="component" value="Unassembled WGS sequence"/>
</dbReference>
<dbReference type="InterPro" id="IPR018060">
    <property type="entry name" value="HTH_AraC"/>
</dbReference>
<keyword evidence="5" id="KW-0902">Two-component regulatory system</keyword>
<dbReference type="Pfam" id="PF00072">
    <property type="entry name" value="Response_reg"/>
    <property type="match status" value="1"/>
</dbReference>
<dbReference type="PROSITE" id="PS50110">
    <property type="entry name" value="RESPONSE_REGULATORY"/>
    <property type="match status" value="1"/>
</dbReference>
<dbReference type="Gene3D" id="3.40.50.2300">
    <property type="match status" value="1"/>
</dbReference>
<dbReference type="SUPFAM" id="SSF46689">
    <property type="entry name" value="Homeodomain-like"/>
    <property type="match status" value="1"/>
</dbReference>
<dbReference type="InterPro" id="IPR009057">
    <property type="entry name" value="Homeodomain-like_sf"/>
</dbReference>
<dbReference type="EMBL" id="JACRTP010000003">
    <property type="protein sequence ID" value="MBC8628479.1"/>
    <property type="molecule type" value="Genomic_DNA"/>
</dbReference>
<dbReference type="InterPro" id="IPR018062">
    <property type="entry name" value="HTH_AraC-typ_CS"/>
</dbReference>
<comment type="caution">
    <text evidence="13">The sequence shown here is derived from an EMBL/GenBank/DDBJ whole genome shotgun (WGS) entry which is preliminary data.</text>
</comment>
<dbReference type="PROSITE" id="PS01124">
    <property type="entry name" value="HTH_ARAC_FAMILY_2"/>
    <property type="match status" value="1"/>
</dbReference>
<evidence type="ECO:0000256" key="2">
    <source>
        <dbReference type="ARBA" id="ARBA00018672"/>
    </source>
</evidence>
<comment type="function">
    <text evidence="9">May play the central regulatory role in sporulation. It may be an element of the effector pathway responsible for the activation of sporulation genes in response to nutritional stress. Spo0A may act in concert with spo0H (a sigma factor) to control the expression of some genes that are critical to the sporulation process.</text>
</comment>
<gene>
    <name evidence="13" type="ORF">H8712_07610</name>
</gene>
<keyword evidence="7" id="KW-0238">DNA-binding</keyword>
<dbReference type="PANTHER" id="PTHR42713">
    <property type="entry name" value="HISTIDINE KINASE-RELATED"/>
    <property type="match status" value="1"/>
</dbReference>
<evidence type="ECO:0000259" key="11">
    <source>
        <dbReference type="PROSITE" id="PS01124"/>
    </source>
</evidence>
<dbReference type="InterPro" id="IPR011006">
    <property type="entry name" value="CheY-like_superfamily"/>
</dbReference>
<evidence type="ECO:0000256" key="3">
    <source>
        <dbReference type="ARBA" id="ARBA00022490"/>
    </source>
</evidence>
<keyword evidence="14" id="KW-1185">Reference proteome</keyword>
<evidence type="ECO:0000313" key="13">
    <source>
        <dbReference type="EMBL" id="MBC8628479.1"/>
    </source>
</evidence>
<evidence type="ECO:0000256" key="7">
    <source>
        <dbReference type="ARBA" id="ARBA00023125"/>
    </source>
</evidence>
<evidence type="ECO:0000256" key="10">
    <source>
        <dbReference type="PROSITE-ProRule" id="PRU00169"/>
    </source>
</evidence>
<organism evidence="13 14">
    <name type="scientific">Blautia stercoris</name>
    <dbReference type="NCBI Taxonomy" id="871664"/>
    <lineage>
        <taxon>Bacteria</taxon>
        <taxon>Bacillati</taxon>
        <taxon>Bacillota</taxon>
        <taxon>Clostridia</taxon>
        <taxon>Lachnospirales</taxon>
        <taxon>Lachnospiraceae</taxon>
        <taxon>Blautia</taxon>
    </lineage>
</organism>
<protein>
    <recommendedName>
        <fullName evidence="2">Stage 0 sporulation protein A homolog</fullName>
    </recommendedName>
</protein>
<keyword evidence="6" id="KW-0805">Transcription regulation</keyword>
<feature type="modified residue" description="4-aspartylphosphate" evidence="10">
    <location>
        <position position="55"/>
    </location>
</feature>